<evidence type="ECO:0000313" key="5">
    <source>
        <dbReference type="EMBL" id="QDU56320.1"/>
    </source>
</evidence>
<name>A0A518ANM2_9BACT</name>
<sequence length="382" mass="41723">MAVLNLLPADQCEFDLLSLGALVHRLDPGTTPFRRARNFEIHVSGGEYNVAANLASCFGQRTAIATAMVDYGIGELVQARVREMGVTPLYKHMKHDGVRGPNIATVYSDRGLGVRPPVVYYNRANEAAAQLGPGDFDWNAIFARGIRWFHSGGIYAAIGEKTSDLILEGMQAAKAAGAVTSFDLNYRAKLWKTLPGGEEKGIAMNRDIVKNVDVLIGNEEDLQKGLGYEGQDVEQHSKLDPKAFFSMIERVKADYPNVKVVATTLREVQSTNRHNWSAVLWYDGAKFPQEIDSYDPKSADSPKLIGNPMKPMQLDVVDRIGGGDGFASGLIYGLLDGRHPEDCLRLGWAHGALLTTFTGDVSMARLDEVEALAQGGSARVQR</sequence>
<dbReference type="AlphaFoldDB" id="A0A518ANM2"/>
<evidence type="ECO:0000259" key="4">
    <source>
        <dbReference type="Pfam" id="PF00294"/>
    </source>
</evidence>
<protein>
    <submittedName>
        <fullName evidence="5">2-dehydro-3-deoxygluconokinase</fullName>
        <ecNumber evidence="5">2.7.1.45</ecNumber>
    </submittedName>
</protein>
<dbReference type="EMBL" id="CP036278">
    <property type="protein sequence ID" value="QDU56320.1"/>
    <property type="molecule type" value="Genomic_DNA"/>
</dbReference>
<evidence type="ECO:0000256" key="2">
    <source>
        <dbReference type="ARBA" id="ARBA00022679"/>
    </source>
</evidence>
<comment type="similarity">
    <text evidence="1">Belongs to the carbohydrate kinase PfkB family.</text>
</comment>
<keyword evidence="2 5" id="KW-0808">Transferase</keyword>
<gene>
    <name evidence="5" type="primary">kdgK_2</name>
    <name evidence="5" type="ORF">Pan181_25290</name>
</gene>
<dbReference type="CDD" id="cd01166">
    <property type="entry name" value="KdgK"/>
    <property type="match status" value="1"/>
</dbReference>
<keyword evidence="3 5" id="KW-0418">Kinase</keyword>
<dbReference type="EC" id="2.7.1.45" evidence="5"/>
<keyword evidence="6" id="KW-1185">Reference proteome</keyword>
<evidence type="ECO:0000256" key="3">
    <source>
        <dbReference type="ARBA" id="ARBA00022777"/>
    </source>
</evidence>
<dbReference type="InterPro" id="IPR011611">
    <property type="entry name" value="PfkB_dom"/>
</dbReference>
<dbReference type="InterPro" id="IPR029056">
    <property type="entry name" value="Ribokinase-like"/>
</dbReference>
<dbReference type="Gene3D" id="3.40.1190.20">
    <property type="match status" value="1"/>
</dbReference>
<dbReference type="GO" id="GO:0008673">
    <property type="term" value="F:2-dehydro-3-deoxygluconokinase activity"/>
    <property type="evidence" value="ECO:0007669"/>
    <property type="project" value="UniProtKB-EC"/>
</dbReference>
<reference evidence="5 6" key="1">
    <citation type="submission" date="2019-02" db="EMBL/GenBank/DDBJ databases">
        <title>Deep-cultivation of Planctomycetes and their phenomic and genomic characterization uncovers novel biology.</title>
        <authorList>
            <person name="Wiegand S."/>
            <person name="Jogler M."/>
            <person name="Boedeker C."/>
            <person name="Pinto D."/>
            <person name="Vollmers J."/>
            <person name="Rivas-Marin E."/>
            <person name="Kohn T."/>
            <person name="Peeters S.H."/>
            <person name="Heuer A."/>
            <person name="Rast P."/>
            <person name="Oberbeckmann S."/>
            <person name="Bunk B."/>
            <person name="Jeske O."/>
            <person name="Meyerdierks A."/>
            <person name="Storesund J.E."/>
            <person name="Kallscheuer N."/>
            <person name="Luecker S."/>
            <person name="Lage O.M."/>
            <person name="Pohl T."/>
            <person name="Merkel B.J."/>
            <person name="Hornburger P."/>
            <person name="Mueller R.-W."/>
            <person name="Bruemmer F."/>
            <person name="Labrenz M."/>
            <person name="Spormann A.M."/>
            <person name="Op den Camp H."/>
            <person name="Overmann J."/>
            <person name="Amann R."/>
            <person name="Jetten M.S.M."/>
            <person name="Mascher T."/>
            <person name="Medema M.H."/>
            <person name="Devos D.P."/>
            <person name="Kaster A.-K."/>
            <person name="Ovreas L."/>
            <person name="Rohde M."/>
            <person name="Galperin M.Y."/>
            <person name="Jogler C."/>
        </authorList>
    </citation>
    <scope>NUCLEOTIDE SEQUENCE [LARGE SCALE GENOMIC DNA]</scope>
    <source>
        <strain evidence="5 6">Pan181</strain>
    </source>
</reference>
<organism evidence="5 6">
    <name type="scientific">Aeoliella mucimassa</name>
    <dbReference type="NCBI Taxonomy" id="2527972"/>
    <lineage>
        <taxon>Bacteria</taxon>
        <taxon>Pseudomonadati</taxon>
        <taxon>Planctomycetota</taxon>
        <taxon>Planctomycetia</taxon>
        <taxon>Pirellulales</taxon>
        <taxon>Lacipirellulaceae</taxon>
        <taxon>Aeoliella</taxon>
    </lineage>
</organism>
<dbReference type="PANTHER" id="PTHR43320">
    <property type="entry name" value="SUGAR KINASE"/>
    <property type="match status" value="1"/>
</dbReference>
<evidence type="ECO:0000313" key="6">
    <source>
        <dbReference type="Proteomes" id="UP000315750"/>
    </source>
</evidence>
<dbReference type="Proteomes" id="UP000315750">
    <property type="component" value="Chromosome"/>
</dbReference>
<dbReference type="KEGG" id="amuc:Pan181_25290"/>
<dbReference type="PANTHER" id="PTHR43320:SF2">
    <property type="entry name" value="2-DEHYDRO-3-DEOXYGLUCONOKINASE_2-DEHYDRO-3-DEOXYGALACTONOKINASE"/>
    <property type="match status" value="1"/>
</dbReference>
<dbReference type="OrthoDB" id="9813569at2"/>
<dbReference type="Pfam" id="PF00294">
    <property type="entry name" value="PfkB"/>
    <property type="match status" value="1"/>
</dbReference>
<evidence type="ECO:0000256" key="1">
    <source>
        <dbReference type="ARBA" id="ARBA00010688"/>
    </source>
</evidence>
<dbReference type="SUPFAM" id="SSF53613">
    <property type="entry name" value="Ribokinase-like"/>
    <property type="match status" value="1"/>
</dbReference>
<accession>A0A518ANM2</accession>
<proteinExistence type="inferred from homology"/>
<dbReference type="InterPro" id="IPR052700">
    <property type="entry name" value="Carb_kinase_PfkB-like"/>
</dbReference>
<feature type="domain" description="Carbohydrate kinase PfkB" evidence="4">
    <location>
        <begin position="313"/>
        <end position="360"/>
    </location>
</feature>
<dbReference type="RefSeq" id="WP_145247083.1">
    <property type="nucleotide sequence ID" value="NZ_CP036278.1"/>
</dbReference>